<dbReference type="InterPro" id="IPR000297">
    <property type="entry name" value="PPIase_PpiC"/>
</dbReference>
<dbReference type="EMBL" id="CP014671">
    <property type="protein sequence ID" value="ANX04165.1"/>
    <property type="molecule type" value="Genomic_DNA"/>
</dbReference>
<keyword evidence="5 12" id="KW-1133">Transmembrane helix</keyword>
<keyword evidence="2" id="KW-1003">Cell membrane</keyword>
<gene>
    <name evidence="14" type="ORF">PG2T_08240</name>
</gene>
<evidence type="ECO:0000256" key="3">
    <source>
        <dbReference type="ARBA" id="ARBA00022519"/>
    </source>
</evidence>
<dbReference type="OrthoDB" id="9812372at2"/>
<dbReference type="InterPro" id="IPR023058">
    <property type="entry name" value="PPIase_PpiC_CS"/>
</dbReference>
<evidence type="ECO:0000313" key="15">
    <source>
        <dbReference type="Proteomes" id="UP000092952"/>
    </source>
</evidence>
<accession>A0A1B1YTR9</accession>
<dbReference type="SUPFAM" id="SSF54534">
    <property type="entry name" value="FKBP-like"/>
    <property type="match status" value="1"/>
</dbReference>
<feature type="domain" description="PpiC" evidence="13">
    <location>
        <begin position="265"/>
        <end position="367"/>
    </location>
</feature>
<dbReference type="Proteomes" id="UP000092952">
    <property type="component" value="Chromosome"/>
</dbReference>
<evidence type="ECO:0000256" key="4">
    <source>
        <dbReference type="ARBA" id="ARBA00022692"/>
    </source>
</evidence>
<evidence type="ECO:0000256" key="10">
    <source>
        <dbReference type="ARBA" id="ARBA00042775"/>
    </source>
</evidence>
<dbReference type="InterPro" id="IPR052029">
    <property type="entry name" value="PpiD_chaperone"/>
</dbReference>
<proteinExistence type="inferred from homology"/>
<protein>
    <recommendedName>
        <fullName evidence="9">Periplasmic chaperone PpiD</fullName>
    </recommendedName>
    <alternativeName>
        <fullName evidence="10">Periplasmic folding chaperone</fullName>
    </alternativeName>
</protein>
<dbReference type="GO" id="GO:0003755">
    <property type="term" value="F:peptidyl-prolyl cis-trans isomerase activity"/>
    <property type="evidence" value="ECO:0007669"/>
    <property type="project" value="UniProtKB-KW"/>
</dbReference>
<feature type="transmembrane region" description="Helical" evidence="12">
    <location>
        <begin position="12"/>
        <end position="30"/>
    </location>
</feature>
<comment type="subcellular location">
    <subcellularLocation>
        <location evidence="1">Cell inner membrane</location>
        <topology evidence="1">Single-pass type II membrane protein</topology>
        <orientation evidence="1">Periplasmic side</orientation>
    </subcellularLocation>
</comment>
<evidence type="ECO:0000256" key="8">
    <source>
        <dbReference type="ARBA" id="ARBA00038408"/>
    </source>
</evidence>
<dbReference type="InterPro" id="IPR046357">
    <property type="entry name" value="PPIase_dom_sf"/>
</dbReference>
<evidence type="ECO:0000256" key="11">
    <source>
        <dbReference type="PROSITE-ProRule" id="PRU00278"/>
    </source>
</evidence>
<comment type="similarity">
    <text evidence="8">Belongs to the PpiD chaperone family.</text>
</comment>
<dbReference type="RefSeq" id="WP_068804111.1">
    <property type="nucleotide sequence ID" value="NZ_CP014671.1"/>
</dbReference>
<dbReference type="PANTHER" id="PTHR47529:SF1">
    <property type="entry name" value="PERIPLASMIC CHAPERONE PPID"/>
    <property type="match status" value="1"/>
</dbReference>
<dbReference type="STRING" id="1810504.PG2T_08240"/>
<evidence type="ECO:0000313" key="14">
    <source>
        <dbReference type="EMBL" id="ANX04165.1"/>
    </source>
</evidence>
<dbReference type="Gene3D" id="1.10.4030.10">
    <property type="entry name" value="Porin chaperone SurA, peptide-binding domain"/>
    <property type="match status" value="1"/>
</dbReference>
<dbReference type="FunCoup" id="A0A1B1YTR9">
    <property type="interactions" value="213"/>
</dbReference>
<evidence type="ECO:0000259" key="13">
    <source>
        <dbReference type="PROSITE" id="PS50198"/>
    </source>
</evidence>
<evidence type="ECO:0000256" key="2">
    <source>
        <dbReference type="ARBA" id="ARBA00022475"/>
    </source>
</evidence>
<keyword evidence="15" id="KW-1185">Reference proteome</keyword>
<sequence>MLEQIREKAPRWLVSTILVLLVVPFALWGVNSYVQPTGNTAAAHVGDASVTVSALQQALRQEGQRLRQSLGDAYSPEFLDHPGTRRAVLERLINRELLLQEASRRRLQVPDTAVAALIQATPAFAGENGFDRALYESQLRRQGLTPAAFEADLRSSLALQQIESGLAETAFMSAAELDELAALWFERRDLRLATIDWQKFAPAAPPDDATIQAYYDAHKADFQTAEQVRVAYLELSLDAMAGELAIDDAMLQKRYEELKPELGSAEQRRVRHILVRVAEDATPQAVEQARLKAAELRAKLVAGADFAALAKAESADPGSAEQGGDLGYFTRGGMTAAFDEAAFTLAKNTLSEPIRTPFGFHLLEVTDIKPGAVPPLAEVRDNLRQQLQRELAEERFFAAAETLRSQSFEHPDTLEPAAKALGLQVQEIGPIARSGNTGIAANPEFLRHAFSNDVIGGENSEVFETGSGRYAVLRVTDHTPAAPRPLDEVRADIVLRLRQQDGAAAARKAGEALLEKLQAGENVEALLKQHGAEFKALPDVGREGTEGLPAAVLKQAFALPVSDGKPGHGGLALDDGSYAIVTVTGRHAGAAAADAQTREALRTQLLAIRADQTLTEQLTALRARYPVRIVQNQP</sequence>
<dbReference type="PROSITE" id="PS50198">
    <property type="entry name" value="PPIC_PPIASE_2"/>
    <property type="match status" value="1"/>
</dbReference>
<dbReference type="GO" id="GO:0005886">
    <property type="term" value="C:plasma membrane"/>
    <property type="evidence" value="ECO:0007669"/>
    <property type="project" value="UniProtKB-SubCell"/>
</dbReference>
<dbReference type="InParanoid" id="A0A1B1YTR9"/>
<dbReference type="Gene3D" id="3.10.50.40">
    <property type="match status" value="1"/>
</dbReference>
<dbReference type="AlphaFoldDB" id="A0A1B1YTR9"/>
<organism evidence="14 15">
    <name type="scientific">Immundisolibacter cernigliae</name>
    <dbReference type="NCBI Taxonomy" id="1810504"/>
    <lineage>
        <taxon>Bacteria</taxon>
        <taxon>Pseudomonadati</taxon>
        <taxon>Pseudomonadota</taxon>
        <taxon>Gammaproteobacteria</taxon>
        <taxon>Immundisolibacterales</taxon>
        <taxon>Immundisolibacteraceae</taxon>
        <taxon>Immundisolibacter</taxon>
    </lineage>
</organism>
<evidence type="ECO:0000256" key="9">
    <source>
        <dbReference type="ARBA" id="ARBA00040743"/>
    </source>
</evidence>
<keyword evidence="11" id="KW-0697">Rotamase</keyword>
<evidence type="ECO:0000256" key="7">
    <source>
        <dbReference type="ARBA" id="ARBA00023186"/>
    </source>
</evidence>
<dbReference type="KEGG" id="gbi:PG2T_08240"/>
<keyword evidence="7" id="KW-0143">Chaperone</keyword>
<evidence type="ECO:0000256" key="5">
    <source>
        <dbReference type="ARBA" id="ARBA00022989"/>
    </source>
</evidence>
<keyword evidence="11" id="KW-0413">Isomerase</keyword>
<dbReference type="PROSITE" id="PS01096">
    <property type="entry name" value="PPIC_PPIASE_1"/>
    <property type="match status" value="1"/>
</dbReference>
<dbReference type="Pfam" id="PF13624">
    <property type="entry name" value="SurA_N_3"/>
    <property type="match status" value="1"/>
</dbReference>
<reference evidence="15" key="1">
    <citation type="submission" date="2016-03" db="EMBL/GenBank/DDBJ databases">
        <title>Complete genome sequence of Solimmundus cernigliae, representing a novel lineage of polycyclic aromatic hydrocarbon degraders within the Gammaproteobacteria.</title>
        <authorList>
            <person name="Singleton D.R."/>
            <person name="Dickey A.N."/>
            <person name="Scholl E.H."/>
            <person name="Wright F.A."/>
            <person name="Aitken M.D."/>
        </authorList>
    </citation>
    <scope>NUCLEOTIDE SEQUENCE [LARGE SCALE GENOMIC DNA]</scope>
    <source>
        <strain evidence="15">TR3.2</strain>
    </source>
</reference>
<dbReference type="PANTHER" id="PTHR47529">
    <property type="entry name" value="PEPTIDYL-PROLYL CIS-TRANS ISOMERASE D"/>
    <property type="match status" value="1"/>
</dbReference>
<evidence type="ECO:0000256" key="12">
    <source>
        <dbReference type="SAM" id="Phobius"/>
    </source>
</evidence>
<dbReference type="Pfam" id="PF13616">
    <property type="entry name" value="Rotamase_3"/>
    <property type="match status" value="1"/>
</dbReference>
<evidence type="ECO:0000256" key="6">
    <source>
        <dbReference type="ARBA" id="ARBA00023136"/>
    </source>
</evidence>
<dbReference type="InterPro" id="IPR027304">
    <property type="entry name" value="Trigger_fact/SurA_dom_sf"/>
</dbReference>
<keyword evidence="6 12" id="KW-0472">Membrane</keyword>
<keyword evidence="3" id="KW-0997">Cell inner membrane</keyword>
<evidence type="ECO:0000256" key="1">
    <source>
        <dbReference type="ARBA" id="ARBA00004382"/>
    </source>
</evidence>
<keyword evidence="4 12" id="KW-0812">Transmembrane</keyword>
<name>A0A1B1YTR9_9GAMM</name>
<dbReference type="SUPFAM" id="SSF109998">
    <property type="entry name" value="Triger factor/SurA peptide-binding domain-like"/>
    <property type="match status" value="1"/>
</dbReference>